<dbReference type="RefSeq" id="XP_002775328.1">
    <property type="nucleotide sequence ID" value="XM_002775282.1"/>
</dbReference>
<evidence type="ECO:0000313" key="3">
    <source>
        <dbReference type="EMBL" id="EER07144.1"/>
    </source>
</evidence>
<reference evidence="3 4" key="1">
    <citation type="submission" date="2008-07" db="EMBL/GenBank/DDBJ databases">
        <authorList>
            <person name="El-Sayed N."/>
            <person name="Caler E."/>
            <person name="Inman J."/>
            <person name="Amedeo P."/>
            <person name="Hass B."/>
            <person name="Wortman J."/>
        </authorList>
    </citation>
    <scope>NUCLEOTIDE SEQUENCE [LARGE SCALE GENOMIC DNA]</scope>
    <source>
        <strain evidence="4">ATCC 50983 / TXsc</strain>
    </source>
</reference>
<sequence>MDVGGNAAVGLRSYSAAGGNFWLISVKETLVASKFKSPFKRGSAVDGDGVVKPILRRDSAYADESDLPYIVPKDGSTKKRRSGSLGGVTESKAKRRTRNDCSRSVCIFEAFRLSEKRQDVLQTVRQFHLAGRIGAEIFDWRRGVDQTAKPGNLFRTKSCEKIIDSVDHSNHEANVVAVVSGVISLLGFSILLVALLRSPRYQPAALPETRVSDTGKVQRRHKLD</sequence>
<evidence type="ECO:0000256" key="1">
    <source>
        <dbReference type="SAM" id="MobiDB-lite"/>
    </source>
</evidence>
<proteinExistence type="predicted"/>
<keyword evidence="2" id="KW-0472">Membrane</keyword>
<protein>
    <submittedName>
        <fullName evidence="3">Uncharacterized protein</fullName>
    </submittedName>
</protein>
<dbReference type="GeneID" id="9059624"/>
<keyword evidence="2" id="KW-1133">Transmembrane helix</keyword>
<dbReference type="InParanoid" id="C5L7Z8"/>
<feature type="transmembrane region" description="Helical" evidence="2">
    <location>
        <begin position="175"/>
        <end position="196"/>
    </location>
</feature>
<dbReference type="AlphaFoldDB" id="C5L7Z8"/>
<dbReference type="EMBL" id="GG679990">
    <property type="protein sequence ID" value="EER07144.1"/>
    <property type="molecule type" value="Genomic_DNA"/>
</dbReference>
<feature type="region of interest" description="Disordered" evidence="1">
    <location>
        <begin position="71"/>
        <end position="93"/>
    </location>
</feature>
<keyword evidence="4" id="KW-1185">Reference proteome</keyword>
<accession>C5L7Z8</accession>
<evidence type="ECO:0000256" key="2">
    <source>
        <dbReference type="SAM" id="Phobius"/>
    </source>
</evidence>
<evidence type="ECO:0000313" key="4">
    <source>
        <dbReference type="Proteomes" id="UP000007800"/>
    </source>
</evidence>
<keyword evidence="2" id="KW-0812">Transmembrane</keyword>
<name>C5L7Z8_PERM5</name>
<gene>
    <name evidence="3" type="ORF">Pmar_PMAR027189</name>
</gene>
<dbReference type="Proteomes" id="UP000007800">
    <property type="component" value="Unassembled WGS sequence"/>
</dbReference>
<organism evidence="4">
    <name type="scientific">Perkinsus marinus (strain ATCC 50983 / TXsc)</name>
    <dbReference type="NCBI Taxonomy" id="423536"/>
    <lineage>
        <taxon>Eukaryota</taxon>
        <taxon>Sar</taxon>
        <taxon>Alveolata</taxon>
        <taxon>Perkinsozoa</taxon>
        <taxon>Perkinsea</taxon>
        <taxon>Perkinsida</taxon>
        <taxon>Perkinsidae</taxon>
        <taxon>Perkinsus</taxon>
    </lineage>
</organism>